<proteinExistence type="predicted"/>
<evidence type="ECO:0000313" key="2">
    <source>
        <dbReference type="EMBL" id="KAJ8895752.1"/>
    </source>
</evidence>
<feature type="region of interest" description="Disordered" evidence="1">
    <location>
        <begin position="126"/>
        <end position="152"/>
    </location>
</feature>
<sequence length="429" mass="47189">MLASSLVPYAHGMITAAVHGGHTILCHAMHPFSARPHGFSSKRCPLQPLRPPLQTAEYGQFSVDQVHIDAETCLFSAVATPTWYASQDLVSAGASDPDVKSCLETCLSVILTPAHDNEVLRADEGEMSSTEMQGRGKREIPEKTRRSVTSSGTIPTCENLRVTRPGIELGSHWWEASGLTAQPPRPSGPVSIQVDFNRGILILSFKVGVLQVRLFASHTGEPASIPGFRMWDSYPNDAAGQRYFLGDLSCFPALTSRRRSILTSFRPTSTLKTSMLKSYPNLSTPLRFCEIYSNLTACLFNIRPTWSQHGAPHLKHVFAVSQRRWKERRVSQLSTLPPETRYICWACRARVEDGMGGVVMAIRRGRMGREGEAGRKRAEGLKRSFIPVAREPDLKPPRSAPVGLPAASTPPPPPPSSTDTPLARYIQLL</sequence>
<accession>A0ABQ9IGH0</accession>
<protein>
    <submittedName>
        <fullName evidence="2">Uncharacterized protein</fullName>
    </submittedName>
</protein>
<feature type="compositionally biased region" description="Basic and acidic residues" evidence="1">
    <location>
        <begin position="134"/>
        <end position="145"/>
    </location>
</feature>
<evidence type="ECO:0000313" key="3">
    <source>
        <dbReference type="Proteomes" id="UP001159363"/>
    </source>
</evidence>
<gene>
    <name evidence="2" type="ORF">PR048_001090</name>
</gene>
<feature type="region of interest" description="Disordered" evidence="1">
    <location>
        <begin position="387"/>
        <end position="421"/>
    </location>
</feature>
<organism evidence="2 3">
    <name type="scientific">Dryococelus australis</name>
    <dbReference type="NCBI Taxonomy" id="614101"/>
    <lineage>
        <taxon>Eukaryota</taxon>
        <taxon>Metazoa</taxon>
        <taxon>Ecdysozoa</taxon>
        <taxon>Arthropoda</taxon>
        <taxon>Hexapoda</taxon>
        <taxon>Insecta</taxon>
        <taxon>Pterygota</taxon>
        <taxon>Neoptera</taxon>
        <taxon>Polyneoptera</taxon>
        <taxon>Phasmatodea</taxon>
        <taxon>Verophasmatodea</taxon>
        <taxon>Anareolatae</taxon>
        <taxon>Phasmatidae</taxon>
        <taxon>Eurycanthinae</taxon>
        <taxon>Dryococelus</taxon>
    </lineage>
</organism>
<reference evidence="2 3" key="1">
    <citation type="submission" date="2023-02" db="EMBL/GenBank/DDBJ databases">
        <title>LHISI_Scaffold_Assembly.</title>
        <authorList>
            <person name="Stuart O.P."/>
            <person name="Cleave R."/>
            <person name="Magrath M.J.L."/>
            <person name="Mikheyev A.S."/>
        </authorList>
    </citation>
    <scope>NUCLEOTIDE SEQUENCE [LARGE SCALE GENOMIC DNA]</scope>
    <source>
        <strain evidence="2">Daus_M_001</strain>
        <tissue evidence="2">Leg muscle</tissue>
    </source>
</reference>
<dbReference type="EMBL" id="JARBHB010000001">
    <property type="protein sequence ID" value="KAJ8895752.1"/>
    <property type="molecule type" value="Genomic_DNA"/>
</dbReference>
<name>A0ABQ9IGH0_9NEOP</name>
<dbReference type="Proteomes" id="UP001159363">
    <property type="component" value="Chromosome 1"/>
</dbReference>
<evidence type="ECO:0000256" key="1">
    <source>
        <dbReference type="SAM" id="MobiDB-lite"/>
    </source>
</evidence>
<comment type="caution">
    <text evidence="2">The sequence shown here is derived from an EMBL/GenBank/DDBJ whole genome shotgun (WGS) entry which is preliminary data.</text>
</comment>
<keyword evidence="3" id="KW-1185">Reference proteome</keyword>